<evidence type="ECO:0000313" key="3">
    <source>
        <dbReference type="Proteomes" id="UP000280475"/>
    </source>
</evidence>
<reference evidence="2 3" key="1">
    <citation type="journal article" date="2012" name="Int. J. Syst. Evol. Microbiol.">
        <title>Characterization of Tetragenococcus strains from sugar thick juice reveals a novel species, Tetragenococcus osmophilus sp. nov., and divides Tetragenococcus halophilus into two subspecies, T. halophilus subsp. halophilus subsp. nov. and T. halophilus subsp. flandriensis subsp. nov.</title>
        <authorList>
            <person name="Juste A."/>
            <person name="Van Trappen S."/>
            <person name="Verreth C."/>
            <person name="Cleenwerck I."/>
            <person name="De Vos P."/>
            <person name="Lievens B."/>
            <person name="Willems K.A."/>
        </authorList>
    </citation>
    <scope>NUCLEOTIDE SEQUENCE [LARGE SCALE GENOMIC DNA]</scope>
    <source>
        <strain evidence="2 3">LMG 26042</strain>
    </source>
</reference>
<dbReference type="PANTHER" id="PTHR31223:SF70">
    <property type="entry name" value="LOG FAMILY PROTEIN YJL055W"/>
    <property type="match status" value="1"/>
</dbReference>
<dbReference type="GO" id="GO:0016799">
    <property type="term" value="F:hydrolase activity, hydrolyzing N-glycosyl compounds"/>
    <property type="evidence" value="ECO:0007669"/>
    <property type="project" value="TreeGrafter"/>
</dbReference>
<dbReference type="Proteomes" id="UP000280475">
    <property type="component" value="Chromosome"/>
</dbReference>
<dbReference type="PANTHER" id="PTHR31223">
    <property type="entry name" value="LOG FAMILY PROTEIN YJL055W"/>
    <property type="match status" value="1"/>
</dbReference>
<protein>
    <submittedName>
        <fullName evidence="2">LOG family protein</fullName>
    </submittedName>
</protein>
<dbReference type="Pfam" id="PF03641">
    <property type="entry name" value="Lysine_decarbox"/>
    <property type="match status" value="1"/>
</dbReference>
<dbReference type="EMBL" id="CP027768">
    <property type="protein sequence ID" value="AYW51405.1"/>
    <property type="molecule type" value="Genomic_DNA"/>
</dbReference>
<evidence type="ECO:0000313" key="2">
    <source>
        <dbReference type="EMBL" id="AYW51405.1"/>
    </source>
</evidence>
<comment type="similarity">
    <text evidence="1">Belongs to the LOG family.</text>
</comment>
<dbReference type="GO" id="GO:0005829">
    <property type="term" value="C:cytosol"/>
    <property type="evidence" value="ECO:0007669"/>
    <property type="project" value="TreeGrafter"/>
</dbReference>
<dbReference type="AlphaFoldDB" id="A0A3G5FMC3"/>
<organism evidence="2 3">
    <name type="scientific">Tetragenococcus halophilus</name>
    <name type="common">Pediococcus halophilus</name>
    <dbReference type="NCBI Taxonomy" id="51669"/>
    <lineage>
        <taxon>Bacteria</taxon>
        <taxon>Bacillati</taxon>
        <taxon>Bacillota</taxon>
        <taxon>Bacilli</taxon>
        <taxon>Lactobacillales</taxon>
        <taxon>Enterococcaceae</taxon>
        <taxon>Tetragenococcus</taxon>
    </lineage>
</organism>
<dbReference type="InterPro" id="IPR031100">
    <property type="entry name" value="LOG_fam"/>
</dbReference>
<name>A0A3G5FMC3_TETHA</name>
<evidence type="ECO:0000256" key="1">
    <source>
        <dbReference type="ARBA" id="ARBA00006763"/>
    </source>
</evidence>
<dbReference type="GO" id="GO:0009691">
    <property type="term" value="P:cytokinin biosynthetic process"/>
    <property type="evidence" value="ECO:0007669"/>
    <property type="project" value="TreeGrafter"/>
</dbReference>
<accession>A0A3G5FMC3</accession>
<dbReference type="SUPFAM" id="SSF102405">
    <property type="entry name" value="MCP/YpsA-like"/>
    <property type="match status" value="1"/>
</dbReference>
<dbReference type="Gene3D" id="3.40.50.450">
    <property type="match status" value="1"/>
</dbReference>
<proteinExistence type="inferred from homology"/>
<gene>
    <name evidence="2" type="ORF">C7H83_05375</name>
</gene>
<sequence length="83" mass="9645">MHERKALMMKLSDGFISLPGDPGTLEEFIEVYTWQKIGLHQKPCGLLNTLHYFDPLIAFFDHMVQENPERLLDELLNSSNIRT</sequence>